<keyword evidence="2" id="KW-1185">Reference proteome</keyword>
<gene>
    <name evidence="1" type="ORF">ACFQE9_09530</name>
</gene>
<protein>
    <recommendedName>
        <fullName evidence="3">MarR family transcriptional regulator</fullName>
    </recommendedName>
</protein>
<sequence length="76" mass="8551">MSEEPRQSRERPSKKFVRSVVKHNRGSPATSISVIATHGYYDGSQVADVLEELVDEGEIVERDGKYWVAEDVDDAE</sequence>
<reference evidence="1 2" key="1">
    <citation type="journal article" date="2019" name="Int. J. Syst. Evol. Microbiol.">
        <title>The Global Catalogue of Microorganisms (GCM) 10K type strain sequencing project: providing services to taxonomists for standard genome sequencing and annotation.</title>
        <authorList>
            <consortium name="The Broad Institute Genomics Platform"/>
            <consortium name="The Broad Institute Genome Sequencing Center for Infectious Disease"/>
            <person name="Wu L."/>
            <person name="Ma J."/>
        </authorList>
    </citation>
    <scope>NUCLEOTIDE SEQUENCE [LARGE SCALE GENOMIC DNA]</scope>
    <source>
        <strain evidence="1 2">SKJ47</strain>
    </source>
</reference>
<dbReference type="EMBL" id="JBHSXL010000009">
    <property type="protein sequence ID" value="MFC6892843.1"/>
    <property type="molecule type" value="Genomic_DNA"/>
</dbReference>
<evidence type="ECO:0000313" key="1">
    <source>
        <dbReference type="EMBL" id="MFC6892843.1"/>
    </source>
</evidence>
<evidence type="ECO:0000313" key="2">
    <source>
        <dbReference type="Proteomes" id="UP001596296"/>
    </source>
</evidence>
<comment type="caution">
    <text evidence="1">The sequence shown here is derived from an EMBL/GenBank/DDBJ whole genome shotgun (WGS) entry which is preliminary data.</text>
</comment>
<dbReference type="RefSeq" id="WP_379743814.1">
    <property type="nucleotide sequence ID" value="NZ_JBHSVN010000001.1"/>
</dbReference>
<organism evidence="1 2">
    <name type="scientific">Halopenitus salinus</name>
    <dbReference type="NCBI Taxonomy" id="1198295"/>
    <lineage>
        <taxon>Archaea</taxon>
        <taxon>Methanobacteriati</taxon>
        <taxon>Methanobacteriota</taxon>
        <taxon>Stenosarchaea group</taxon>
        <taxon>Halobacteria</taxon>
        <taxon>Halobacteriales</taxon>
        <taxon>Haloferacaceae</taxon>
        <taxon>Halopenitus</taxon>
    </lineage>
</organism>
<accession>A0ABD5UYE9</accession>
<dbReference type="AlphaFoldDB" id="A0ABD5UYE9"/>
<dbReference type="Proteomes" id="UP001596296">
    <property type="component" value="Unassembled WGS sequence"/>
</dbReference>
<evidence type="ECO:0008006" key="3">
    <source>
        <dbReference type="Google" id="ProtNLM"/>
    </source>
</evidence>
<name>A0ABD5UYE9_9EURY</name>
<proteinExistence type="predicted"/>